<proteinExistence type="predicted"/>
<dbReference type="Proteomes" id="UP000694845">
    <property type="component" value="Unplaced"/>
</dbReference>
<reference evidence="3" key="1">
    <citation type="submission" date="2025-08" db="UniProtKB">
        <authorList>
            <consortium name="RefSeq"/>
        </authorList>
    </citation>
    <scope>IDENTIFICATION</scope>
</reference>
<protein>
    <submittedName>
        <fullName evidence="3">Uncharacterized protein LOC110990446</fullName>
    </submittedName>
</protein>
<evidence type="ECO:0000256" key="1">
    <source>
        <dbReference type="SAM" id="Coils"/>
    </source>
</evidence>
<dbReference type="GeneID" id="110990446"/>
<keyword evidence="1" id="KW-0175">Coiled coil</keyword>
<dbReference type="PANTHER" id="PTHR31424">
    <property type="entry name" value="PROTEIN CBG23806"/>
    <property type="match status" value="1"/>
</dbReference>
<dbReference type="RefSeq" id="XP_022111146.1">
    <property type="nucleotide sequence ID" value="XM_022255454.1"/>
</dbReference>
<dbReference type="AlphaFoldDB" id="A0A8B8A5C2"/>
<sequence length="308" mass="34701">MFTGAGGRHCCLYCNINKDNMWLPRGERPPSQQRTLESLNQDLHRFKTAGSNISKAEHFNNVINEPMFAIPLTQVCPSGLHISLRLYLKYFNSFEGAGHDLDMQAAAVLAEKDQGDHGAPALGSGYQKLISVLKVAQRLEQQAEALDEELKLMEDQLTDIILALDVLFHFNVSQKKLTALIKWYKQRGLTPVYRQWSGPSNAVSALDVDGYRYFVSYMNRSNLQGDIYSDNPPALEAVVSKYRHSLPKVDATNSEGFGRMVNDGMGFIDSCKVQLMYDHLCLFATVGIPQDTELRFDYGVTNQPWRKV</sequence>
<dbReference type="Gene3D" id="2.170.270.10">
    <property type="entry name" value="SET domain"/>
    <property type="match status" value="1"/>
</dbReference>
<dbReference type="InterPro" id="IPR046341">
    <property type="entry name" value="SET_dom_sf"/>
</dbReference>
<name>A0A8B8A5C2_ACAPL</name>
<accession>A0A8B8A5C2</accession>
<dbReference type="PANTHER" id="PTHR31424:SF3">
    <property type="entry name" value="RING-TYPE DOMAIN-CONTAINING PROTEIN"/>
    <property type="match status" value="1"/>
</dbReference>
<organism evidence="2 3">
    <name type="scientific">Acanthaster planci</name>
    <name type="common">Crown-of-thorns starfish</name>
    <dbReference type="NCBI Taxonomy" id="133434"/>
    <lineage>
        <taxon>Eukaryota</taxon>
        <taxon>Metazoa</taxon>
        <taxon>Echinodermata</taxon>
        <taxon>Eleutherozoa</taxon>
        <taxon>Asterozoa</taxon>
        <taxon>Asteroidea</taxon>
        <taxon>Valvatacea</taxon>
        <taxon>Valvatida</taxon>
        <taxon>Acanthasteridae</taxon>
        <taxon>Acanthaster</taxon>
    </lineage>
</organism>
<dbReference type="KEGG" id="aplc:110990446"/>
<evidence type="ECO:0000313" key="3">
    <source>
        <dbReference type="RefSeq" id="XP_022111146.1"/>
    </source>
</evidence>
<keyword evidence="2" id="KW-1185">Reference proteome</keyword>
<gene>
    <name evidence="3" type="primary">LOC110990446</name>
</gene>
<evidence type="ECO:0000313" key="2">
    <source>
        <dbReference type="Proteomes" id="UP000694845"/>
    </source>
</evidence>
<feature type="coiled-coil region" evidence="1">
    <location>
        <begin position="129"/>
        <end position="163"/>
    </location>
</feature>
<dbReference type="OrthoDB" id="16287at2759"/>